<organism evidence="2">
    <name type="scientific">marine metagenome</name>
    <dbReference type="NCBI Taxonomy" id="408172"/>
    <lineage>
        <taxon>unclassified sequences</taxon>
        <taxon>metagenomes</taxon>
        <taxon>ecological metagenomes</taxon>
    </lineage>
</organism>
<protein>
    <submittedName>
        <fullName evidence="2">Uncharacterized protein</fullName>
    </submittedName>
</protein>
<reference evidence="2" key="1">
    <citation type="submission" date="2018-05" db="EMBL/GenBank/DDBJ databases">
        <authorList>
            <person name="Lanie J.A."/>
            <person name="Ng W.-L."/>
            <person name="Kazmierczak K.M."/>
            <person name="Andrzejewski T.M."/>
            <person name="Davidsen T.M."/>
            <person name="Wayne K.J."/>
            <person name="Tettelin H."/>
            <person name="Glass J.I."/>
            <person name="Rusch D."/>
            <person name="Podicherti R."/>
            <person name="Tsui H.-C.T."/>
            <person name="Winkler M.E."/>
        </authorList>
    </citation>
    <scope>NUCLEOTIDE SEQUENCE</scope>
</reference>
<gene>
    <name evidence="2" type="ORF">METZ01_LOCUS497720</name>
</gene>
<accession>A0A383DK35</accession>
<proteinExistence type="predicted"/>
<dbReference type="EMBL" id="UINC01218015">
    <property type="protein sequence ID" value="SVE44866.1"/>
    <property type="molecule type" value="Genomic_DNA"/>
</dbReference>
<name>A0A383DK35_9ZZZZ</name>
<keyword evidence="1" id="KW-0472">Membrane</keyword>
<evidence type="ECO:0000313" key="2">
    <source>
        <dbReference type="EMBL" id="SVE44866.1"/>
    </source>
</evidence>
<evidence type="ECO:0000256" key="1">
    <source>
        <dbReference type="SAM" id="Phobius"/>
    </source>
</evidence>
<sequence length="31" mass="3662">MNEINPKQVRMYYVATIVVVIATIVFFILKF</sequence>
<keyword evidence="1" id="KW-0812">Transmembrane</keyword>
<keyword evidence="1" id="KW-1133">Transmembrane helix</keyword>
<dbReference type="AlphaFoldDB" id="A0A383DK35"/>
<feature type="transmembrane region" description="Helical" evidence="1">
    <location>
        <begin position="12"/>
        <end position="29"/>
    </location>
</feature>